<protein>
    <submittedName>
        <fullName evidence="2">Lon protease, mitochondrial</fullName>
    </submittedName>
</protein>
<accession>A0A5B7G4Q8</accession>
<organism evidence="2 3">
    <name type="scientific">Portunus trituberculatus</name>
    <name type="common">Swimming crab</name>
    <name type="synonym">Neptunus trituberculatus</name>
    <dbReference type="NCBI Taxonomy" id="210409"/>
    <lineage>
        <taxon>Eukaryota</taxon>
        <taxon>Metazoa</taxon>
        <taxon>Ecdysozoa</taxon>
        <taxon>Arthropoda</taxon>
        <taxon>Crustacea</taxon>
        <taxon>Multicrustacea</taxon>
        <taxon>Malacostraca</taxon>
        <taxon>Eumalacostraca</taxon>
        <taxon>Eucarida</taxon>
        <taxon>Decapoda</taxon>
        <taxon>Pleocyemata</taxon>
        <taxon>Brachyura</taxon>
        <taxon>Eubrachyura</taxon>
        <taxon>Portunoidea</taxon>
        <taxon>Portunidae</taxon>
        <taxon>Portuninae</taxon>
        <taxon>Portunus</taxon>
    </lineage>
</organism>
<dbReference type="AlphaFoldDB" id="A0A5B7G4Q8"/>
<dbReference type="OrthoDB" id="2411602at2759"/>
<feature type="transmembrane region" description="Helical" evidence="1">
    <location>
        <begin position="86"/>
        <end position="107"/>
    </location>
</feature>
<keyword evidence="1" id="KW-0812">Transmembrane</keyword>
<dbReference type="Proteomes" id="UP000324222">
    <property type="component" value="Unassembled WGS sequence"/>
</dbReference>
<comment type="caution">
    <text evidence="2">The sequence shown here is derived from an EMBL/GenBank/DDBJ whole genome shotgun (WGS) entry which is preliminary data.</text>
</comment>
<keyword evidence="1" id="KW-1133">Transmembrane helix</keyword>
<dbReference type="EMBL" id="VSRR010010681">
    <property type="protein sequence ID" value="MPC52178.1"/>
    <property type="molecule type" value="Genomic_DNA"/>
</dbReference>
<reference evidence="2 3" key="1">
    <citation type="submission" date="2019-05" db="EMBL/GenBank/DDBJ databases">
        <title>Another draft genome of Portunus trituberculatus and its Hox gene families provides insights of decapod evolution.</title>
        <authorList>
            <person name="Jeong J.-H."/>
            <person name="Song I."/>
            <person name="Kim S."/>
            <person name="Choi T."/>
            <person name="Kim D."/>
            <person name="Ryu S."/>
            <person name="Kim W."/>
        </authorList>
    </citation>
    <scope>NUCLEOTIDE SEQUENCE [LARGE SCALE GENOMIC DNA]</scope>
    <source>
        <tissue evidence="2">Muscle</tissue>
    </source>
</reference>
<evidence type="ECO:0000313" key="3">
    <source>
        <dbReference type="Proteomes" id="UP000324222"/>
    </source>
</evidence>
<dbReference type="GO" id="GO:0008233">
    <property type="term" value="F:peptidase activity"/>
    <property type="evidence" value="ECO:0007669"/>
    <property type="project" value="UniProtKB-KW"/>
</dbReference>
<evidence type="ECO:0000313" key="2">
    <source>
        <dbReference type="EMBL" id="MPC52178.1"/>
    </source>
</evidence>
<sequence length="113" mass="12353">MCITWGAAVVQWNHACFGVLEVSKRTGLNPVHCLGERAGGGAEGPVMHNLPATMAVPEVWPNVPVIAINRNPVFPRFIKIIEVSHCCLLVHGNLSRLVMIFICIAMFNVHLSL</sequence>
<proteinExistence type="predicted"/>
<keyword evidence="2" id="KW-0378">Hydrolase</keyword>
<keyword evidence="1" id="KW-0472">Membrane</keyword>
<keyword evidence="2" id="KW-0645">Protease</keyword>
<dbReference type="GO" id="GO:0006508">
    <property type="term" value="P:proteolysis"/>
    <property type="evidence" value="ECO:0007669"/>
    <property type="project" value="UniProtKB-KW"/>
</dbReference>
<gene>
    <name evidence="2" type="primary">Lonp1_1</name>
    <name evidence="2" type="ORF">E2C01_046041</name>
</gene>
<keyword evidence="3" id="KW-1185">Reference proteome</keyword>
<evidence type="ECO:0000256" key="1">
    <source>
        <dbReference type="SAM" id="Phobius"/>
    </source>
</evidence>
<name>A0A5B7G4Q8_PORTR</name>